<dbReference type="InterPro" id="IPR019510">
    <property type="entry name" value="AKAP7-like_phosphoesterase"/>
</dbReference>
<evidence type="ECO:0000259" key="4">
    <source>
        <dbReference type="SMART" id="SM00322"/>
    </source>
</evidence>
<dbReference type="GO" id="GO:0003723">
    <property type="term" value="F:RNA binding"/>
    <property type="evidence" value="ECO:0007669"/>
    <property type="project" value="UniProtKB-UniRule"/>
</dbReference>
<dbReference type="PANTHER" id="PTHR13360">
    <property type="entry name" value="ACTIVATING SIGNAL COINTEGRATOR 1 COMPLEX SUBUNIT 1"/>
    <property type="match status" value="1"/>
</dbReference>
<organism evidence="5 6">
    <name type="scientific">Umbelopsis vinacea</name>
    <dbReference type="NCBI Taxonomy" id="44442"/>
    <lineage>
        <taxon>Eukaryota</taxon>
        <taxon>Fungi</taxon>
        <taxon>Fungi incertae sedis</taxon>
        <taxon>Mucoromycota</taxon>
        <taxon>Mucoromycotina</taxon>
        <taxon>Umbelopsidomycetes</taxon>
        <taxon>Umbelopsidales</taxon>
        <taxon>Umbelopsidaceae</taxon>
        <taxon>Umbelopsis</taxon>
    </lineage>
</organism>
<dbReference type="Pfam" id="PF10469">
    <property type="entry name" value="AKAP7_NLS"/>
    <property type="match status" value="1"/>
</dbReference>
<feature type="region of interest" description="Disordered" evidence="3">
    <location>
        <begin position="601"/>
        <end position="623"/>
    </location>
</feature>
<dbReference type="InterPro" id="IPR004087">
    <property type="entry name" value="KH_dom"/>
</dbReference>
<name>A0A8H7UNA9_9FUNG</name>
<dbReference type="GO" id="GO:0005634">
    <property type="term" value="C:nucleus"/>
    <property type="evidence" value="ECO:0007669"/>
    <property type="project" value="TreeGrafter"/>
</dbReference>
<dbReference type="SUPFAM" id="SSF54791">
    <property type="entry name" value="Eukaryotic type KH-domain (KH-domain type I)"/>
    <property type="match status" value="1"/>
</dbReference>
<dbReference type="Proteomes" id="UP000612746">
    <property type="component" value="Unassembled WGS sequence"/>
</dbReference>
<dbReference type="GO" id="GO:0003824">
    <property type="term" value="F:catalytic activity"/>
    <property type="evidence" value="ECO:0007669"/>
    <property type="project" value="UniProtKB-ARBA"/>
</dbReference>
<evidence type="ECO:0000256" key="3">
    <source>
        <dbReference type="SAM" id="MobiDB-lite"/>
    </source>
</evidence>
<dbReference type="InterPro" id="IPR004088">
    <property type="entry name" value="KH_dom_type_1"/>
</dbReference>
<dbReference type="Pfam" id="PF00013">
    <property type="entry name" value="KH_1"/>
    <property type="match status" value="1"/>
</dbReference>
<evidence type="ECO:0000256" key="2">
    <source>
        <dbReference type="PROSITE-ProRule" id="PRU00117"/>
    </source>
</evidence>
<sequence>MPDNQLLDNGQGVIDPDTYFETNSPPANLNEYDQKASEFVKYHGARGTPVVLITSGGTMVPLENQTVRFIDNFSAGTRGAVSAEKFLENGYAVIFMHRQFSLQPYSRHYTHSANGFLDYMTLNDEGKIEVNAKYAPSMTETLAKYNKARNNNMLLLVDFVTLSDYLFKLKSFTRIMATLGRSAMYYLAAAVSDFFIPVEKMAEHKIQSRDGALTLTLDQVPKFLKPLVSVWASNGLIVSFKLETDGNLLAPKARQALEKYGHQIVIGNMLSTRKRTVTFITQDSERVLSLDQEELDKDVEIESKIVPELIRYHRAWRNHGTLDSPYKVDIIEWPLHRWTTKGIVPPNQLIQRAEKRHPESQVEDDTELHTWVEHSVSRSMHGYIIGKGGSTLKRLKHETGTRIDVVKGEDIVKIKGTDENIEQARQAIDALVKESIDKAPATHFLAFPIQSPLVSRRLEEFYKILGSPSFKEEGITQDSIAPIPSLHITLGVMKLMGQMEIEAAVRFLKESVTETINQLIGERGLTVRLKKLDIMQGDPAKARVLYIHVQDESENKVDRMNNTLTKGFKKTASLRNQMMEAGLLEKEKRPYKMHMTLIKKTGTKPKHHTEGEEEEEEAQSESHSWFDARGVLKEFRGMDLGTVTLDSVHIMKMGQNKLGKYKSEGAVMLDSAL</sequence>
<accession>A0A8H7UNA9</accession>
<dbReference type="InterPro" id="IPR007085">
    <property type="entry name" value="DNA/pantothenate-metab_flavo_C"/>
</dbReference>
<keyword evidence="6" id="KW-1185">Reference proteome</keyword>
<feature type="domain" description="K Homology" evidence="4">
    <location>
        <begin position="368"/>
        <end position="433"/>
    </location>
</feature>
<dbReference type="Gene3D" id="3.40.50.10300">
    <property type="entry name" value="CoaB-like"/>
    <property type="match status" value="1"/>
</dbReference>
<reference evidence="5" key="1">
    <citation type="submission" date="2020-12" db="EMBL/GenBank/DDBJ databases">
        <title>Metabolic potential, ecology and presence of endohyphal bacteria is reflected in genomic diversity of Mucoromycotina.</title>
        <authorList>
            <person name="Muszewska A."/>
            <person name="Okrasinska A."/>
            <person name="Steczkiewicz K."/>
            <person name="Drgas O."/>
            <person name="Orlowska M."/>
            <person name="Perlinska-Lenart U."/>
            <person name="Aleksandrzak-Piekarczyk T."/>
            <person name="Szatraj K."/>
            <person name="Zielenkiewicz U."/>
            <person name="Pilsyk S."/>
            <person name="Malc E."/>
            <person name="Mieczkowski P."/>
            <person name="Kruszewska J.S."/>
            <person name="Biernat P."/>
            <person name="Pawlowska J."/>
        </authorList>
    </citation>
    <scope>NUCLEOTIDE SEQUENCE</scope>
    <source>
        <strain evidence="5">WA0000051536</strain>
    </source>
</reference>
<dbReference type="GO" id="GO:0006307">
    <property type="term" value="P:DNA alkylation repair"/>
    <property type="evidence" value="ECO:0007669"/>
    <property type="project" value="InterPro"/>
</dbReference>
<dbReference type="GO" id="GO:0006355">
    <property type="term" value="P:regulation of DNA-templated transcription"/>
    <property type="evidence" value="ECO:0007669"/>
    <property type="project" value="TreeGrafter"/>
</dbReference>
<protein>
    <recommendedName>
        <fullName evidence="4">K Homology domain-containing protein</fullName>
    </recommendedName>
</protein>
<dbReference type="GO" id="GO:0015937">
    <property type="term" value="P:coenzyme A biosynthetic process"/>
    <property type="evidence" value="ECO:0007669"/>
    <property type="project" value="UniProtKB-ARBA"/>
</dbReference>
<dbReference type="PROSITE" id="PS50084">
    <property type="entry name" value="KH_TYPE_1"/>
    <property type="match status" value="1"/>
</dbReference>
<dbReference type="PANTHER" id="PTHR13360:SF1">
    <property type="entry name" value="ACTIVATING SIGNAL COINTEGRATOR 1 COMPLEX SUBUNIT 1"/>
    <property type="match status" value="1"/>
</dbReference>
<comment type="caution">
    <text evidence="5">The sequence shown here is derived from an EMBL/GenBank/DDBJ whole genome shotgun (WGS) entry which is preliminary data.</text>
</comment>
<dbReference type="SMART" id="SM00322">
    <property type="entry name" value="KH"/>
    <property type="match status" value="1"/>
</dbReference>
<evidence type="ECO:0000313" key="5">
    <source>
        <dbReference type="EMBL" id="KAG2188032.1"/>
    </source>
</evidence>
<proteinExistence type="inferred from homology"/>
<dbReference type="InterPro" id="IPR009210">
    <property type="entry name" value="ASCC1"/>
</dbReference>
<dbReference type="OrthoDB" id="70224at2759"/>
<dbReference type="EMBL" id="JAEPRA010000002">
    <property type="protein sequence ID" value="KAG2188032.1"/>
    <property type="molecule type" value="Genomic_DNA"/>
</dbReference>
<dbReference type="Gene3D" id="3.90.1140.10">
    <property type="entry name" value="Cyclic phosphodiesterase"/>
    <property type="match status" value="1"/>
</dbReference>
<dbReference type="InterPro" id="IPR036612">
    <property type="entry name" value="KH_dom_type_1_sf"/>
</dbReference>
<comment type="similarity">
    <text evidence="1">Belongs to the PPC synthetase family.</text>
</comment>
<dbReference type="Pfam" id="PF04127">
    <property type="entry name" value="DFP"/>
    <property type="match status" value="1"/>
</dbReference>
<dbReference type="Gene3D" id="3.30.1370.10">
    <property type="entry name" value="K Homology domain, type 1"/>
    <property type="match status" value="1"/>
</dbReference>
<evidence type="ECO:0000313" key="6">
    <source>
        <dbReference type="Proteomes" id="UP000612746"/>
    </source>
</evidence>
<dbReference type="SUPFAM" id="SSF102645">
    <property type="entry name" value="CoaB-like"/>
    <property type="match status" value="1"/>
</dbReference>
<dbReference type="CDD" id="cd00105">
    <property type="entry name" value="KH-I"/>
    <property type="match status" value="1"/>
</dbReference>
<gene>
    <name evidence="5" type="ORF">INT44_000783</name>
</gene>
<dbReference type="InterPro" id="IPR035929">
    <property type="entry name" value="CoaB-like_sf"/>
</dbReference>
<evidence type="ECO:0000256" key="1">
    <source>
        <dbReference type="ARBA" id="ARBA00005703"/>
    </source>
</evidence>
<keyword evidence="2" id="KW-0694">RNA-binding</keyword>
<dbReference type="AlphaFoldDB" id="A0A8H7UNA9"/>